<dbReference type="AlphaFoldDB" id="A0AAJ1BC97"/>
<reference evidence="2" key="1">
    <citation type="submission" date="2022-01" db="EMBL/GenBank/DDBJ databases">
        <title>Collection of gut derived symbiotic bacterial strains cultured from healthy donors.</title>
        <authorList>
            <person name="Lin H."/>
            <person name="Kohout C."/>
            <person name="Waligurski E."/>
            <person name="Pamer E.G."/>
        </authorList>
    </citation>
    <scope>NUCLEOTIDE SEQUENCE</scope>
    <source>
        <strain evidence="2">DFI.7.46</strain>
    </source>
</reference>
<feature type="region of interest" description="Disordered" evidence="1">
    <location>
        <begin position="53"/>
        <end position="74"/>
    </location>
</feature>
<protein>
    <submittedName>
        <fullName evidence="2">Transcriptional regulator</fullName>
    </submittedName>
</protein>
<comment type="caution">
    <text evidence="2">The sequence shown here is derived from an EMBL/GenBank/DDBJ whole genome shotgun (WGS) entry which is preliminary data.</text>
</comment>
<evidence type="ECO:0000313" key="3">
    <source>
        <dbReference type="Proteomes" id="UP001200537"/>
    </source>
</evidence>
<sequence length="74" mass="8069">MINYLTVNGIARRFGLSPHTIKSHITRGTFPAPDAAIGAGKAIKYGWLPETVDNWQQTRPGKAGRPKGTVKQQP</sequence>
<gene>
    <name evidence="2" type="ORF">L0M99_07105</name>
</gene>
<evidence type="ECO:0000313" key="2">
    <source>
        <dbReference type="EMBL" id="MCG4618259.1"/>
    </source>
</evidence>
<dbReference type="RefSeq" id="WP_238128202.1">
    <property type="nucleotide sequence ID" value="NZ_JAKNHJ010000013.1"/>
</dbReference>
<name>A0AAJ1BC97_9ACTO</name>
<dbReference type="Proteomes" id="UP001200537">
    <property type="component" value="Unassembled WGS sequence"/>
</dbReference>
<accession>A0AAJ1BC97</accession>
<organism evidence="2 3">
    <name type="scientific">Varibaculum cambriense</name>
    <dbReference type="NCBI Taxonomy" id="184870"/>
    <lineage>
        <taxon>Bacteria</taxon>
        <taxon>Bacillati</taxon>
        <taxon>Actinomycetota</taxon>
        <taxon>Actinomycetes</taxon>
        <taxon>Actinomycetales</taxon>
        <taxon>Actinomycetaceae</taxon>
        <taxon>Varibaculum</taxon>
    </lineage>
</organism>
<proteinExistence type="predicted"/>
<dbReference type="EMBL" id="JAKNHJ010000013">
    <property type="protein sequence ID" value="MCG4618259.1"/>
    <property type="molecule type" value="Genomic_DNA"/>
</dbReference>
<evidence type="ECO:0000256" key="1">
    <source>
        <dbReference type="SAM" id="MobiDB-lite"/>
    </source>
</evidence>